<feature type="compositionally biased region" description="Polar residues" evidence="1">
    <location>
        <begin position="222"/>
        <end position="231"/>
    </location>
</feature>
<dbReference type="InterPro" id="IPR013216">
    <property type="entry name" value="Methyltransf_11"/>
</dbReference>
<dbReference type="RefSeq" id="WP_189470910.1">
    <property type="nucleotide sequence ID" value="NZ_BMXS01000018.1"/>
</dbReference>
<keyword evidence="4" id="KW-1185">Reference proteome</keyword>
<accession>A0ABQ2Z3K7</accession>
<dbReference type="GO" id="GO:0008168">
    <property type="term" value="F:methyltransferase activity"/>
    <property type="evidence" value="ECO:0007669"/>
    <property type="project" value="UniProtKB-KW"/>
</dbReference>
<proteinExistence type="predicted"/>
<keyword evidence="3" id="KW-0808">Transferase</keyword>
<protein>
    <submittedName>
        <fullName evidence="3">SAM-dependent methyltransferase</fullName>
    </submittedName>
</protein>
<dbReference type="PANTHER" id="PTHR43591:SF24">
    <property type="entry name" value="2-METHOXY-6-POLYPRENYL-1,4-BENZOQUINOL METHYLASE, MITOCHONDRIAL"/>
    <property type="match status" value="1"/>
</dbReference>
<keyword evidence="3" id="KW-0489">Methyltransferase</keyword>
<evidence type="ECO:0000256" key="1">
    <source>
        <dbReference type="SAM" id="MobiDB-lite"/>
    </source>
</evidence>
<gene>
    <name evidence="3" type="ORF">GCM10007160_31780</name>
</gene>
<dbReference type="CDD" id="cd02440">
    <property type="entry name" value="AdoMet_MTases"/>
    <property type="match status" value="1"/>
</dbReference>
<name>A0ABQ2Z3K7_9GAMM</name>
<dbReference type="InterPro" id="IPR029063">
    <property type="entry name" value="SAM-dependent_MTases_sf"/>
</dbReference>
<comment type="caution">
    <text evidence="3">The sequence shown here is derived from an EMBL/GenBank/DDBJ whole genome shotgun (WGS) entry which is preliminary data.</text>
</comment>
<dbReference type="SUPFAM" id="SSF53335">
    <property type="entry name" value="S-adenosyl-L-methionine-dependent methyltransferases"/>
    <property type="match status" value="1"/>
</dbReference>
<dbReference type="Proteomes" id="UP000653056">
    <property type="component" value="Unassembled WGS sequence"/>
</dbReference>
<organism evidence="3 4">
    <name type="scientific">Litchfieldella qijiaojingensis</name>
    <dbReference type="NCBI Taxonomy" id="980347"/>
    <lineage>
        <taxon>Bacteria</taxon>
        <taxon>Pseudomonadati</taxon>
        <taxon>Pseudomonadota</taxon>
        <taxon>Gammaproteobacteria</taxon>
        <taxon>Oceanospirillales</taxon>
        <taxon>Halomonadaceae</taxon>
        <taxon>Litchfieldella</taxon>
    </lineage>
</organism>
<dbReference type="Pfam" id="PF08241">
    <property type="entry name" value="Methyltransf_11"/>
    <property type="match status" value="1"/>
</dbReference>
<sequence>MKRHRYESLRREYARLAQRYDIRWNTYIEASVREAQRCLELDNGDRVLDVGCGTGVLLASLAREMPGIRLAGIDLSNEMLAIARRRVGANVELAEASAEALPFGDSEFDALVSTSVFHYIREPQRALGEMYRVLKPGGRLVIVDWCDDYLTCRFCDVFLRAFDPGHFRTYRSDECRDLLVGAEFIGVDVERYKIGWLWGMMTATARRPGREEDPGIRRPHAQASNVGIQTG</sequence>
<evidence type="ECO:0000313" key="3">
    <source>
        <dbReference type="EMBL" id="GGY01517.1"/>
    </source>
</evidence>
<feature type="region of interest" description="Disordered" evidence="1">
    <location>
        <begin position="208"/>
        <end position="231"/>
    </location>
</feature>
<dbReference type="EMBL" id="BMXS01000018">
    <property type="protein sequence ID" value="GGY01517.1"/>
    <property type="molecule type" value="Genomic_DNA"/>
</dbReference>
<dbReference type="PANTHER" id="PTHR43591">
    <property type="entry name" value="METHYLTRANSFERASE"/>
    <property type="match status" value="1"/>
</dbReference>
<dbReference type="Gene3D" id="3.40.50.150">
    <property type="entry name" value="Vaccinia Virus protein VP39"/>
    <property type="match status" value="1"/>
</dbReference>
<dbReference type="GO" id="GO:0032259">
    <property type="term" value="P:methylation"/>
    <property type="evidence" value="ECO:0007669"/>
    <property type="project" value="UniProtKB-KW"/>
</dbReference>
<evidence type="ECO:0000259" key="2">
    <source>
        <dbReference type="Pfam" id="PF08241"/>
    </source>
</evidence>
<evidence type="ECO:0000313" key="4">
    <source>
        <dbReference type="Proteomes" id="UP000653056"/>
    </source>
</evidence>
<reference evidence="4" key="1">
    <citation type="journal article" date="2019" name="Int. J. Syst. Evol. Microbiol.">
        <title>The Global Catalogue of Microorganisms (GCM) 10K type strain sequencing project: providing services to taxonomists for standard genome sequencing and annotation.</title>
        <authorList>
            <consortium name="The Broad Institute Genomics Platform"/>
            <consortium name="The Broad Institute Genome Sequencing Center for Infectious Disease"/>
            <person name="Wu L."/>
            <person name="Ma J."/>
        </authorList>
    </citation>
    <scope>NUCLEOTIDE SEQUENCE [LARGE SCALE GENOMIC DNA]</scope>
    <source>
        <strain evidence="4">KCTC 22228</strain>
    </source>
</reference>
<feature type="domain" description="Methyltransferase type 11" evidence="2">
    <location>
        <begin position="48"/>
        <end position="142"/>
    </location>
</feature>